<dbReference type="Proteomes" id="UP000240493">
    <property type="component" value="Unassembled WGS sequence"/>
</dbReference>
<accession>A0A2T3Z6E8</accession>
<proteinExistence type="predicted"/>
<dbReference type="OrthoDB" id="4866453at2759"/>
<organism evidence="1 2">
    <name type="scientific">Trichoderma asperellum (strain ATCC 204424 / CBS 433.97 / NBRC 101777)</name>
    <dbReference type="NCBI Taxonomy" id="1042311"/>
    <lineage>
        <taxon>Eukaryota</taxon>
        <taxon>Fungi</taxon>
        <taxon>Dikarya</taxon>
        <taxon>Ascomycota</taxon>
        <taxon>Pezizomycotina</taxon>
        <taxon>Sordariomycetes</taxon>
        <taxon>Hypocreomycetidae</taxon>
        <taxon>Hypocreales</taxon>
        <taxon>Hypocreaceae</taxon>
        <taxon>Trichoderma</taxon>
    </lineage>
</organism>
<sequence>MASEGKVPMNDNEIRYLSSLTNEDRAVMLQQWLVQWWYPVILHPSREPSDLNGYIVPGIALLKRIAAYEGKGKLDLMRQAKEKFYGENHFLVWLYGIQHFFNGATTGGGEVDDIVRNVTVRCNISDHEKNGKNLVTELENLFRFKKVDRLTLEIFGEGTLEGSDLKTQRLIQDICPIVKRLMIFFGTRFNIQKGSGISPLLPSSEYRRLTSYWDPPQVPARQRVCSGGATFKELMQVQVESWLADKSYDEQKDNLNHGGIADPWNAQDAPDSLFGDSEDCTFFKEYILSQEWNNPPMLECFLP</sequence>
<name>A0A2T3Z6E8_TRIA4</name>
<evidence type="ECO:0000313" key="1">
    <source>
        <dbReference type="EMBL" id="PTB40396.1"/>
    </source>
</evidence>
<keyword evidence="2" id="KW-1185">Reference proteome</keyword>
<dbReference type="AlphaFoldDB" id="A0A2T3Z6E8"/>
<dbReference type="EMBL" id="KZ679263">
    <property type="protein sequence ID" value="PTB40396.1"/>
    <property type="molecule type" value="Genomic_DNA"/>
</dbReference>
<protein>
    <submittedName>
        <fullName evidence="1">Uncharacterized protein</fullName>
    </submittedName>
</protein>
<reference evidence="1 2" key="1">
    <citation type="submission" date="2016-07" db="EMBL/GenBank/DDBJ databases">
        <title>Multiple horizontal gene transfer events from other fungi enriched the ability of initially mycotrophic Trichoderma (Ascomycota) to feed on dead plant biomass.</title>
        <authorList>
            <consortium name="DOE Joint Genome Institute"/>
            <person name="Aerts A."/>
            <person name="Atanasova L."/>
            <person name="Chenthamara K."/>
            <person name="Zhang J."/>
            <person name="Grujic M."/>
            <person name="Henrissat B."/>
            <person name="Kuo A."/>
            <person name="Salamov A."/>
            <person name="Lipzen A."/>
            <person name="Labutti K."/>
            <person name="Barry K."/>
            <person name="Miao Y."/>
            <person name="Rahimi M.J."/>
            <person name="Shen Q."/>
            <person name="Grigoriev I.V."/>
            <person name="Kubicek C.P."/>
            <person name="Druzhinina I.S."/>
        </authorList>
    </citation>
    <scope>NUCLEOTIDE SEQUENCE [LARGE SCALE GENOMIC DNA]</scope>
    <source>
        <strain evidence="1 2">CBS 433.97</strain>
    </source>
</reference>
<evidence type="ECO:0000313" key="2">
    <source>
        <dbReference type="Proteomes" id="UP000240493"/>
    </source>
</evidence>
<gene>
    <name evidence="1" type="ORF">M441DRAFT_59151</name>
</gene>